<feature type="transmembrane region" description="Helical" evidence="9">
    <location>
        <begin position="319"/>
        <end position="343"/>
    </location>
</feature>
<evidence type="ECO:0000256" key="9">
    <source>
        <dbReference type="RuleBase" id="RU363032"/>
    </source>
</evidence>
<comment type="function">
    <text evidence="10">Part of the ABC transporter complex MalEFGK involved in maltose/maltodextrin import. Probably responsible for the translocation of the substrate across the membrane.</text>
</comment>
<dbReference type="GO" id="GO:0015423">
    <property type="term" value="F:ABC-type maltose transporter activity"/>
    <property type="evidence" value="ECO:0007669"/>
    <property type="project" value="TreeGrafter"/>
</dbReference>
<dbReference type="Pfam" id="PF00528">
    <property type="entry name" value="BPD_transp_1"/>
    <property type="match status" value="1"/>
</dbReference>
<keyword evidence="5 10" id="KW-0762">Sugar transport</keyword>
<evidence type="ECO:0000256" key="10">
    <source>
        <dbReference type="RuleBase" id="RU367050"/>
    </source>
</evidence>
<evidence type="ECO:0000256" key="2">
    <source>
        <dbReference type="ARBA" id="ARBA00009047"/>
    </source>
</evidence>
<keyword evidence="8 9" id="KW-0472">Membrane</keyword>
<dbReference type="Gene3D" id="1.10.3720.10">
    <property type="entry name" value="MetI-like"/>
    <property type="match status" value="1"/>
</dbReference>
<feature type="transmembrane region" description="Helical" evidence="9">
    <location>
        <begin position="427"/>
        <end position="450"/>
    </location>
</feature>
<dbReference type="SUPFAM" id="SSF161098">
    <property type="entry name" value="MetI-like"/>
    <property type="match status" value="1"/>
</dbReference>
<comment type="subcellular location">
    <subcellularLocation>
        <location evidence="1 9">Cell membrane</location>
        <topology evidence="1 9">Multi-pass membrane protein</topology>
    </subcellularLocation>
</comment>
<accession>A0A7W5FPK8</accession>
<feature type="transmembrane region" description="Helical" evidence="9">
    <location>
        <begin position="157"/>
        <end position="185"/>
    </location>
</feature>
<feature type="domain" description="ABC transmembrane type-1" evidence="11">
    <location>
        <begin position="224"/>
        <end position="449"/>
    </location>
</feature>
<dbReference type="GO" id="GO:1990060">
    <property type="term" value="C:maltose transport complex"/>
    <property type="evidence" value="ECO:0007669"/>
    <property type="project" value="TreeGrafter"/>
</dbReference>
<dbReference type="AlphaFoldDB" id="A0A7W5FPK8"/>
<protein>
    <recommendedName>
        <fullName evidence="10">Maltose/maltodextrin transport system permease protein</fullName>
    </recommendedName>
</protein>
<proteinExistence type="inferred from homology"/>
<dbReference type="PANTHER" id="PTHR47314:SF1">
    <property type="entry name" value="MALTOSE_MALTODEXTRIN TRANSPORT SYSTEM PERMEASE PROTEIN MALF"/>
    <property type="match status" value="1"/>
</dbReference>
<dbReference type="PROSITE" id="PS50928">
    <property type="entry name" value="ABC_TM1"/>
    <property type="match status" value="1"/>
</dbReference>
<gene>
    <name evidence="12" type="ORF">FHS18_004464</name>
</gene>
<evidence type="ECO:0000256" key="3">
    <source>
        <dbReference type="ARBA" id="ARBA00022448"/>
    </source>
</evidence>
<dbReference type="InterPro" id="IPR035906">
    <property type="entry name" value="MetI-like_sf"/>
</dbReference>
<feature type="transmembrane region" description="Helical" evidence="9">
    <location>
        <begin position="223"/>
        <end position="247"/>
    </location>
</feature>
<dbReference type="PANTHER" id="PTHR47314">
    <property type="entry name" value="MALTOSE/MALTODEXTRIN TRANSPORT SYSTEM PERMEASE PROTEIN MALF"/>
    <property type="match status" value="1"/>
</dbReference>
<evidence type="ECO:0000256" key="6">
    <source>
        <dbReference type="ARBA" id="ARBA00022692"/>
    </source>
</evidence>
<dbReference type="Proteomes" id="UP000570361">
    <property type="component" value="Unassembled WGS sequence"/>
</dbReference>
<feature type="transmembrane region" description="Helical" evidence="9">
    <location>
        <begin position="12"/>
        <end position="29"/>
    </location>
</feature>
<evidence type="ECO:0000313" key="12">
    <source>
        <dbReference type="EMBL" id="MBB3112363.1"/>
    </source>
</evidence>
<dbReference type="SUPFAM" id="SSF160964">
    <property type="entry name" value="MalF N-terminal region-like"/>
    <property type="match status" value="1"/>
</dbReference>
<dbReference type="InterPro" id="IPR000515">
    <property type="entry name" value="MetI-like"/>
</dbReference>
<evidence type="ECO:0000256" key="4">
    <source>
        <dbReference type="ARBA" id="ARBA00022475"/>
    </source>
</evidence>
<sequence>MNELSSKQSPAWAAGLLSAIVWGAGQGWNRQYLKGLLFLLIGAGAAAAELATGSYTRDSLADGFRFRENGGFFLKGIWGLITLGTQPRKMGLTGLTAGDHSIVLMANGIIALLFLLLLALFYIWNIRDAVTTRRQYCETGIRESSLQHFKRLWDTMYAYIVLSPTAVLTLFVSVLPIVFGVLIAFTDYSRNNSPPTKLVHWVGFDNFATVTQVFSWMHTFLGVLLWTFVWAILATVTTYLFGFFQAVLLNNSAVKFKKLWRSIYILPWAVPAMISALVFKSMFNGQFGPVSQFLLDIGLTSERIYWFTDPGNTNLARGMALLINLWLGFPYFMALIGGTLTTISESYYEAARMDGATSGQTFWNITFPIVYKATAPLLMLSFVSNFNNFGVIYFLTEGGPANPDYNFAGSTDLLITWLYKLTLDNRLYSMGAVMSIIVFLIVASFSLINLRKSKTFEEL</sequence>
<feature type="transmembrane region" description="Helical" evidence="9">
    <location>
        <begin position="102"/>
        <end position="124"/>
    </location>
</feature>
<evidence type="ECO:0000313" key="13">
    <source>
        <dbReference type="Proteomes" id="UP000570361"/>
    </source>
</evidence>
<organism evidence="12 13">
    <name type="scientific">Paenibacillus phyllosphaerae</name>
    <dbReference type="NCBI Taxonomy" id="274593"/>
    <lineage>
        <taxon>Bacteria</taxon>
        <taxon>Bacillati</taxon>
        <taxon>Bacillota</taxon>
        <taxon>Bacilli</taxon>
        <taxon>Bacillales</taxon>
        <taxon>Paenibacillaceae</taxon>
        <taxon>Paenibacillus</taxon>
    </lineage>
</organism>
<dbReference type="GO" id="GO:0042956">
    <property type="term" value="P:maltodextrin transmembrane transport"/>
    <property type="evidence" value="ECO:0007669"/>
    <property type="project" value="TreeGrafter"/>
</dbReference>
<dbReference type="EMBL" id="JACHXK010000012">
    <property type="protein sequence ID" value="MBB3112363.1"/>
    <property type="molecule type" value="Genomic_DNA"/>
</dbReference>
<evidence type="ECO:0000256" key="1">
    <source>
        <dbReference type="ARBA" id="ARBA00004651"/>
    </source>
</evidence>
<name>A0A7W5FPK8_9BACL</name>
<keyword evidence="13" id="KW-1185">Reference proteome</keyword>
<evidence type="ECO:0000256" key="8">
    <source>
        <dbReference type="ARBA" id="ARBA00023136"/>
    </source>
</evidence>
<feature type="transmembrane region" description="Helical" evidence="9">
    <location>
        <begin position="36"/>
        <end position="55"/>
    </location>
</feature>
<feature type="transmembrane region" description="Helical" evidence="9">
    <location>
        <begin position="259"/>
        <end position="279"/>
    </location>
</feature>
<keyword evidence="4 10" id="KW-1003">Cell membrane</keyword>
<comment type="caution">
    <text evidence="12">The sequence shown here is derived from an EMBL/GenBank/DDBJ whole genome shotgun (WGS) entry which is preliminary data.</text>
</comment>
<keyword evidence="7 9" id="KW-1133">Transmembrane helix</keyword>
<evidence type="ECO:0000256" key="7">
    <source>
        <dbReference type="ARBA" id="ARBA00022989"/>
    </source>
</evidence>
<evidence type="ECO:0000256" key="5">
    <source>
        <dbReference type="ARBA" id="ARBA00022597"/>
    </source>
</evidence>
<evidence type="ECO:0000259" key="11">
    <source>
        <dbReference type="PROSITE" id="PS50928"/>
    </source>
</evidence>
<keyword evidence="6 9" id="KW-0812">Transmembrane</keyword>
<comment type="similarity">
    <text evidence="2 10">Belongs to the binding-protein-dependent transport system permease family. MalFG subfamily.</text>
</comment>
<reference evidence="12 13" key="1">
    <citation type="submission" date="2020-08" db="EMBL/GenBank/DDBJ databases">
        <title>Genomic Encyclopedia of Type Strains, Phase III (KMG-III): the genomes of soil and plant-associated and newly described type strains.</title>
        <authorList>
            <person name="Whitman W."/>
        </authorList>
    </citation>
    <scope>NUCLEOTIDE SEQUENCE [LARGE SCALE GENOMIC DNA]</scope>
    <source>
        <strain evidence="12 13">CECT 5862</strain>
    </source>
</reference>
<keyword evidence="3 9" id="KW-0813">Transport</keyword>
<dbReference type="CDD" id="cd06261">
    <property type="entry name" value="TM_PBP2"/>
    <property type="match status" value="1"/>
</dbReference>
<dbReference type="RefSeq" id="WP_183602492.1">
    <property type="nucleotide sequence ID" value="NZ_JACHXK010000012.1"/>
</dbReference>